<dbReference type="Proteomes" id="UP000282378">
    <property type="component" value="Unassembled WGS sequence"/>
</dbReference>
<accession>A0A3M2WBF2</accession>
<dbReference type="Pfam" id="PF12256">
    <property type="entry name" value="TcdB_toxin_midN"/>
    <property type="match status" value="1"/>
</dbReference>
<organism evidence="2 3">
    <name type="scientific">Pseudomonas syringae pv. maculicola</name>
    <dbReference type="NCBI Taxonomy" id="59511"/>
    <lineage>
        <taxon>Bacteria</taxon>
        <taxon>Pseudomonadati</taxon>
        <taxon>Pseudomonadota</taxon>
        <taxon>Gammaproteobacteria</taxon>
        <taxon>Pseudomonadales</taxon>
        <taxon>Pseudomonadaceae</taxon>
        <taxon>Pseudomonas</taxon>
    </lineage>
</organism>
<dbReference type="AlphaFoldDB" id="A0A3M2WBF2"/>
<evidence type="ECO:0000313" key="3">
    <source>
        <dbReference type="Proteomes" id="UP000282378"/>
    </source>
</evidence>
<evidence type="ECO:0000259" key="1">
    <source>
        <dbReference type="Pfam" id="PF12256"/>
    </source>
</evidence>
<name>A0A3M2WBF2_PSEYM</name>
<comment type="caution">
    <text evidence="2">The sequence shown here is derived from an EMBL/GenBank/DDBJ whole genome shotgun (WGS) entry which is preliminary data.</text>
</comment>
<gene>
    <name evidence="2" type="ORF">APX70_01205</name>
</gene>
<dbReference type="EMBL" id="RBNL01003523">
    <property type="protein sequence ID" value="RML48877.1"/>
    <property type="molecule type" value="Genomic_DNA"/>
</dbReference>
<evidence type="ECO:0000313" key="2">
    <source>
        <dbReference type="EMBL" id="RML48877.1"/>
    </source>
</evidence>
<proteinExistence type="predicted"/>
<reference evidence="2 3" key="1">
    <citation type="submission" date="2018-08" db="EMBL/GenBank/DDBJ databases">
        <title>Recombination of ecologically and evolutionarily significant loci maintains genetic cohesion in the Pseudomonas syringae species complex.</title>
        <authorList>
            <person name="Dillon M."/>
            <person name="Thakur S."/>
            <person name="Almeida R.N.D."/>
            <person name="Weir B.S."/>
            <person name="Guttman D.S."/>
        </authorList>
    </citation>
    <scope>NUCLEOTIDE SEQUENCE [LARGE SCALE GENOMIC DNA]</scope>
    <source>
        <strain evidence="2 3">88_10</strain>
    </source>
</reference>
<protein>
    <submittedName>
        <fullName evidence="2">Putative Insecticidal toxin protein</fullName>
    </submittedName>
</protein>
<dbReference type="InterPro" id="IPR022045">
    <property type="entry name" value="TcdB_toxin_mid/N"/>
</dbReference>
<feature type="non-terminal residue" evidence="2">
    <location>
        <position position="139"/>
    </location>
</feature>
<feature type="domain" description="Insecticide toxin TcdB middle/N-terminal" evidence="1">
    <location>
        <begin position="2"/>
        <end position="134"/>
    </location>
</feature>
<sequence>MHWSLYYAADRAGSVRKPYLLKASDNNLGAAGEVSYRSSAQEWLDEKNELRAAGSVAVSELPFPVHVVVRQTMQDKVTGNTLTQLFRYRQGFYDPREREFRGFGLLLQTDTETSSQDQEDFTAPVLNKTWFHTGRYPAR</sequence>